<gene>
    <name evidence="2" type="ORF">R3P38DRAFT_2937606</name>
</gene>
<keyword evidence="3" id="KW-1185">Reference proteome</keyword>
<dbReference type="Proteomes" id="UP001362999">
    <property type="component" value="Unassembled WGS sequence"/>
</dbReference>
<feature type="chain" id="PRO_5043418259" evidence="1">
    <location>
        <begin position="19"/>
        <end position="61"/>
    </location>
</feature>
<evidence type="ECO:0000313" key="3">
    <source>
        <dbReference type="Proteomes" id="UP001362999"/>
    </source>
</evidence>
<comment type="caution">
    <text evidence="2">The sequence shown here is derived from an EMBL/GenBank/DDBJ whole genome shotgun (WGS) entry which is preliminary data.</text>
</comment>
<sequence>MRFTVITSILAACTVAYAGTIQAQARQGCPGTKVCPTNTVLQCCKGVNGPIDVCFPPGVVC</sequence>
<keyword evidence="1" id="KW-0732">Signal</keyword>
<feature type="signal peptide" evidence="1">
    <location>
        <begin position="1"/>
        <end position="18"/>
    </location>
</feature>
<dbReference type="EMBL" id="JAWWNJ010000028">
    <property type="protein sequence ID" value="KAK7028636.1"/>
    <property type="molecule type" value="Genomic_DNA"/>
</dbReference>
<organism evidence="2 3">
    <name type="scientific">Favolaschia claudopus</name>
    <dbReference type="NCBI Taxonomy" id="2862362"/>
    <lineage>
        <taxon>Eukaryota</taxon>
        <taxon>Fungi</taxon>
        <taxon>Dikarya</taxon>
        <taxon>Basidiomycota</taxon>
        <taxon>Agaricomycotina</taxon>
        <taxon>Agaricomycetes</taxon>
        <taxon>Agaricomycetidae</taxon>
        <taxon>Agaricales</taxon>
        <taxon>Marasmiineae</taxon>
        <taxon>Mycenaceae</taxon>
        <taxon>Favolaschia</taxon>
    </lineage>
</organism>
<protein>
    <submittedName>
        <fullName evidence="2">Uncharacterized protein</fullName>
    </submittedName>
</protein>
<proteinExistence type="predicted"/>
<name>A0AAW0BQ64_9AGAR</name>
<evidence type="ECO:0000313" key="2">
    <source>
        <dbReference type="EMBL" id="KAK7028636.1"/>
    </source>
</evidence>
<reference evidence="2 3" key="1">
    <citation type="journal article" date="2024" name="J Genomics">
        <title>Draft genome sequencing and assembly of Favolaschia claudopus CIRM-BRFM 2984 isolated from oak limbs.</title>
        <authorList>
            <person name="Navarro D."/>
            <person name="Drula E."/>
            <person name="Chaduli D."/>
            <person name="Cazenave R."/>
            <person name="Ahrendt S."/>
            <person name="Wang J."/>
            <person name="Lipzen A."/>
            <person name="Daum C."/>
            <person name="Barry K."/>
            <person name="Grigoriev I.V."/>
            <person name="Favel A."/>
            <person name="Rosso M.N."/>
            <person name="Martin F."/>
        </authorList>
    </citation>
    <scope>NUCLEOTIDE SEQUENCE [LARGE SCALE GENOMIC DNA]</scope>
    <source>
        <strain evidence="2 3">CIRM-BRFM 2984</strain>
    </source>
</reference>
<evidence type="ECO:0000256" key="1">
    <source>
        <dbReference type="SAM" id="SignalP"/>
    </source>
</evidence>
<dbReference type="AlphaFoldDB" id="A0AAW0BQ64"/>
<accession>A0AAW0BQ64</accession>